<reference evidence="1" key="1">
    <citation type="submission" date="2023-02" db="EMBL/GenBank/DDBJ databases">
        <title>Description of Herbaspirillum huttiense subsp. nephrolepsisexaltata and Herbaspirillum huttiense subsp. lycopersicon.</title>
        <authorList>
            <person name="Poudel M."/>
            <person name="Sharma A."/>
            <person name="Goss E."/>
            <person name="Tapia J.H."/>
            <person name="Harmon C.M."/>
            <person name="Jones J.B."/>
        </authorList>
    </citation>
    <scope>NUCLEOTIDE SEQUENCE</scope>
    <source>
        <strain evidence="1">NC40101</strain>
    </source>
</reference>
<accession>A0AAE4K5K8</accession>
<evidence type="ECO:0000313" key="1">
    <source>
        <dbReference type="EMBL" id="MDT0336476.1"/>
    </source>
</evidence>
<comment type="caution">
    <text evidence="1">The sequence shown here is derived from an EMBL/GenBank/DDBJ whole genome shotgun (WGS) entry which is preliminary data.</text>
</comment>
<name>A0AAE4K5K8_9BURK</name>
<dbReference type="EMBL" id="JAVRAA010000002">
    <property type="protein sequence ID" value="MDT0336476.1"/>
    <property type="molecule type" value="Genomic_DNA"/>
</dbReference>
<protein>
    <submittedName>
        <fullName evidence="1">Uncharacterized protein</fullName>
    </submittedName>
</protein>
<organism evidence="1">
    <name type="scientific">Herbaspirillum huttiense subsp. nephrolepidis</name>
    <dbReference type="NCBI Taxonomy" id="3075126"/>
    <lineage>
        <taxon>Bacteria</taxon>
        <taxon>Pseudomonadati</taxon>
        <taxon>Pseudomonadota</taxon>
        <taxon>Betaproteobacteria</taxon>
        <taxon>Burkholderiales</taxon>
        <taxon>Oxalobacteraceae</taxon>
        <taxon>Herbaspirillum</taxon>
    </lineage>
</organism>
<gene>
    <name evidence="1" type="ORF">RJN63_06550</name>
</gene>
<sequence length="433" mass="47870">MNEDLPALTTQTKLDNHAIKDVKVEARFTVKYIFDARVSEGLSIPYAVAVDGVAQEIYKNKPKRVSGNNGQIVIPSIKSGASVALYLNSDAHPSYRKNPVYVVKVGERNVVVKVLEKSGKSDATDAPVLTDQKNNEDIRTDVYEALLTGDIWMKISHKYTAAEVAALLPRDTLPEMLEAIEAIYKGLASPRLRLDAEGKSLTINFEDSDNPRANIKKGYSLLSEGLTRVHPAGYAALMIAALNANVDKIAVTSCWRPMLGSIAHRAGLGLDINYLDEIRLNREELGKKWGIDTPNVSEAEKSLFAEFRQAKTEQVAARQQLVKAAKASKNHPDNSAALEALTTARELAAKADVRLNLAEAAWNEERNKNEPSKVRAFRKSLMKSPAVSQIFDPWFMDTNSKDKNAPVANLQISRDEKTHAHHFHITVLEPKIL</sequence>
<dbReference type="AlphaFoldDB" id="A0AAE4K5K8"/>
<proteinExistence type="predicted"/>
<dbReference type="RefSeq" id="WP_310835666.1">
    <property type="nucleotide sequence ID" value="NZ_JAVLSM010000001.1"/>
</dbReference>